<dbReference type="Gene3D" id="3.30.70.330">
    <property type="match status" value="1"/>
</dbReference>
<comment type="caution">
    <text evidence="7">The sequence shown here is derived from an EMBL/GenBank/DDBJ whole genome shotgun (WGS) entry which is preliminary data.</text>
</comment>
<organism evidence="7 8">
    <name type="scientific">Anaeromyces robustus</name>
    <dbReference type="NCBI Taxonomy" id="1754192"/>
    <lineage>
        <taxon>Eukaryota</taxon>
        <taxon>Fungi</taxon>
        <taxon>Fungi incertae sedis</taxon>
        <taxon>Chytridiomycota</taxon>
        <taxon>Chytridiomycota incertae sedis</taxon>
        <taxon>Neocallimastigomycetes</taxon>
        <taxon>Neocallimastigales</taxon>
        <taxon>Neocallimastigaceae</taxon>
        <taxon>Anaeromyces</taxon>
    </lineage>
</organism>
<dbReference type="Proteomes" id="UP000193944">
    <property type="component" value="Unassembled WGS sequence"/>
</dbReference>
<evidence type="ECO:0000256" key="5">
    <source>
        <dbReference type="ARBA" id="ARBA00032634"/>
    </source>
</evidence>
<dbReference type="GO" id="GO:0000480">
    <property type="term" value="P:endonucleolytic cleavage in 5'-ETS of tricistronic rRNA transcript (SSU-rRNA, 5.8S rRNA, LSU-rRNA)"/>
    <property type="evidence" value="ECO:0007669"/>
    <property type="project" value="TreeGrafter"/>
</dbReference>
<dbReference type="GO" id="GO:0000472">
    <property type="term" value="P:endonucleolytic cleavage to generate mature 5'-end of SSU-rRNA from (SSU-rRNA, 5.8S rRNA, LSU-rRNA)"/>
    <property type="evidence" value="ECO:0007669"/>
    <property type="project" value="TreeGrafter"/>
</dbReference>
<feature type="region of interest" description="Disordered" evidence="6">
    <location>
        <begin position="304"/>
        <end position="375"/>
    </location>
</feature>
<feature type="compositionally biased region" description="Basic and acidic residues" evidence="6">
    <location>
        <begin position="81"/>
        <end position="97"/>
    </location>
</feature>
<evidence type="ECO:0000256" key="2">
    <source>
        <dbReference type="ARBA" id="ARBA00005819"/>
    </source>
</evidence>
<dbReference type="GO" id="GO:0034462">
    <property type="term" value="P:small-subunit processome assembly"/>
    <property type="evidence" value="ECO:0007669"/>
    <property type="project" value="TreeGrafter"/>
</dbReference>
<dbReference type="GO" id="GO:0005730">
    <property type="term" value="C:nucleolus"/>
    <property type="evidence" value="ECO:0007669"/>
    <property type="project" value="UniProtKB-SubCell"/>
</dbReference>
<evidence type="ECO:0000256" key="1">
    <source>
        <dbReference type="ARBA" id="ARBA00004604"/>
    </source>
</evidence>
<dbReference type="STRING" id="1754192.A0A1Y1XPE7"/>
<dbReference type="InterPro" id="IPR034353">
    <property type="entry name" value="ABT1/ESF2_RRM"/>
</dbReference>
<dbReference type="CDD" id="cd12263">
    <property type="entry name" value="RRM_ABT1_like"/>
    <property type="match status" value="1"/>
</dbReference>
<evidence type="ECO:0000313" key="8">
    <source>
        <dbReference type="Proteomes" id="UP000193944"/>
    </source>
</evidence>
<dbReference type="InterPro" id="IPR039119">
    <property type="entry name" value="ABT1/Esf2"/>
</dbReference>
<dbReference type="GO" id="GO:0003723">
    <property type="term" value="F:RNA binding"/>
    <property type="evidence" value="ECO:0007669"/>
    <property type="project" value="UniProtKB-KW"/>
</dbReference>
<comment type="similarity">
    <text evidence="2">Belongs to the ESF2/ABP1 family.</text>
</comment>
<keyword evidence="8" id="KW-1185">Reference proteome</keyword>
<protein>
    <recommendedName>
        <fullName evidence="5">18S rRNA factor 2</fullName>
    </recommendedName>
</protein>
<feature type="compositionally biased region" description="Acidic residues" evidence="6">
    <location>
        <begin position="44"/>
        <end position="80"/>
    </location>
</feature>
<dbReference type="SUPFAM" id="SSF54928">
    <property type="entry name" value="RNA-binding domain, RBD"/>
    <property type="match status" value="1"/>
</dbReference>
<feature type="compositionally biased region" description="Basic and acidic residues" evidence="6">
    <location>
        <begin position="110"/>
        <end position="125"/>
    </location>
</feature>
<feature type="region of interest" description="Disordered" evidence="6">
    <location>
        <begin position="1"/>
        <end position="137"/>
    </location>
</feature>
<feature type="compositionally biased region" description="Acidic residues" evidence="6">
    <location>
        <begin position="12"/>
        <end position="21"/>
    </location>
</feature>
<reference evidence="7 8" key="2">
    <citation type="submission" date="2016-08" db="EMBL/GenBank/DDBJ databases">
        <title>Pervasive Adenine N6-methylation of Active Genes in Fungi.</title>
        <authorList>
            <consortium name="DOE Joint Genome Institute"/>
            <person name="Mondo S.J."/>
            <person name="Dannebaum R.O."/>
            <person name="Kuo R.C."/>
            <person name="Labutti K."/>
            <person name="Haridas S."/>
            <person name="Kuo A."/>
            <person name="Salamov A."/>
            <person name="Ahrendt S.R."/>
            <person name="Lipzen A."/>
            <person name="Sullivan W."/>
            <person name="Andreopoulos W.B."/>
            <person name="Clum A."/>
            <person name="Lindquist E."/>
            <person name="Daum C."/>
            <person name="Ramamoorthy G.K."/>
            <person name="Gryganskyi A."/>
            <person name="Culley D."/>
            <person name="Magnuson J.K."/>
            <person name="James T.Y."/>
            <person name="O'Malley M.A."/>
            <person name="Stajich J.E."/>
            <person name="Spatafora J.W."/>
            <person name="Visel A."/>
            <person name="Grigoriev I.V."/>
        </authorList>
    </citation>
    <scope>NUCLEOTIDE SEQUENCE [LARGE SCALE GENOMIC DNA]</scope>
    <source>
        <strain evidence="7 8">S4</strain>
    </source>
</reference>
<reference evidence="7 8" key="1">
    <citation type="submission" date="2016-08" db="EMBL/GenBank/DDBJ databases">
        <title>A Parts List for Fungal Cellulosomes Revealed by Comparative Genomics.</title>
        <authorList>
            <consortium name="DOE Joint Genome Institute"/>
            <person name="Haitjema C.H."/>
            <person name="Gilmore S.P."/>
            <person name="Henske J.K."/>
            <person name="Solomon K.V."/>
            <person name="De Groot R."/>
            <person name="Kuo A."/>
            <person name="Mondo S.J."/>
            <person name="Salamov A.A."/>
            <person name="Labutti K."/>
            <person name="Zhao Z."/>
            <person name="Chiniquy J."/>
            <person name="Barry K."/>
            <person name="Brewer H.M."/>
            <person name="Purvine S.O."/>
            <person name="Wright A.T."/>
            <person name="Boxma B."/>
            <person name="Van Alen T."/>
            <person name="Hackstein J.H."/>
            <person name="Baker S.E."/>
            <person name="Grigoriev I.V."/>
            <person name="O'Malley M.A."/>
        </authorList>
    </citation>
    <scope>NUCLEOTIDE SEQUENCE [LARGE SCALE GENOMIC DNA]</scope>
    <source>
        <strain evidence="7 8">S4</strain>
    </source>
</reference>
<accession>A0A1Y1XPE7</accession>
<gene>
    <name evidence="7" type="ORF">BCR32DRAFT_324422</name>
</gene>
<evidence type="ECO:0000256" key="4">
    <source>
        <dbReference type="ARBA" id="ARBA00023242"/>
    </source>
</evidence>
<feature type="compositionally biased region" description="Polar residues" evidence="6">
    <location>
        <begin position="365"/>
        <end position="375"/>
    </location>
</feature>
<name>A0A1Y1XPE7_9FUNG</name>
<dbReference type="InterPro" id="IPR035979">
    <property type="entry name" value="RBD_domain_sf"/>
</dbReference>
<dbReference type="PANTHER" id="PTHR12311">
    <property type="entry name" value="ACTIVATOR OF BASAL TRANSCRIPTION 1"/>
    <property type="match status" value="1"/>
</dbReference>
<evidence type="ECO:0000256" key="6">
    <source>
        <dbReference type="SAM" id="MobiDB-lite"/>
    </source>
</evidence>
<dbReference type="PANTHER" id="PTHR12311:SF7">
    <property type="entry name" value="ACTIVATOR OF BASAL TRANSCRIPTION 1"/>
    <property type="match status" value="1"/>
</dbReference>
<dbReference type="GO" id="GO:0000447">
    <property type="term" value="P:endonucleolytic cleavage in ITS1 to separate SSU-rRNA from 5.8S rRNA and LSU-rRNA from tricistronic rRNA transcript (SSU-rRNA, 5.8S rRNA, LSU-rRNA)"/>
    <property type="evidence" value="ECO:0007669"/>
    <property type="project" value="TreeGrafter"/>
</dbReference>
<feature type="compositionally biased region" description="Low complexity" evidence="6">
    <location>
        <begin position="323"/>
        <end position="334"/>
    </location>
</feature>
<sequence>MDDIFNIHDSESENDSFDEEESKLSLLKSKKINNDSDEDKSKDENDENEEDNDDNENENDDSEIEDEDGDEDENEDEDDNESNKIQKDLSNKIDNRFDMSGFDDDDDNKEGELNEKRKEEKEKDKKQKKIKKPLSERKLKKFNTEHNKTGVVYLSKIPPFMKPIKLRHLLSRYAKIGKIYLAAEDEKIAHRRKKYGGNRKRNYTEGWVEFLDKREAKLVVKHLNNHIIGGKKSSWYHDDIWNMKYLHGFKWIHLTERIAYEKAVRAQKLKAEMSQASRESNVILRNVEKAKMIESMEKRKLEKIKDNEEELESTTSKKKIKTNDTTSTSNNNDSFQNPETLKIIRKYKQRKPVNPEKKTAIINPKQKSVLSKIFN</sequence>
<proteinExistence type="inferred from homology"/>
<feature type="compositionally biased region" description="Basic and acidic residues" evidence="6">
    <location>
        <begin position="1"/>
        <end position="11"/>
    </location>
</feature>
<dbReference type="OrthoDB" id="287393at2759"/>
<dbReference type="EMBL" id="MCFG01000007">
    <property type="protein sequence ID" value="ORX87612.1"/>
    <property type="molecule type" value="Genomic_DNA"/>
</dbReference>
<comment type="subcellular location">
    <subcellularLocation>
        <location evidence="1">Nucleus</location>
        <location evidence="1">Nucleolus</location>
    </subcellularLocation>
</comment>
<dbReference type="InterPro" id="IPR012677">
    <property type="entry name" value="Nucleotide-bd_a/b_plait_sf"/>
</dbReference>
<dbReference type="AlphaFoldDB" id="A0A1Y1XPE7"/>
<evidence type="ECO:0000313" key="7">
    <source>
        <dbReference type="EMBL" id="ORX87612.1"/>
    </source>
</evidence>
<keyword evidence="3" id="KW-0694">RNA-binding</keyword>
<keyword evidence="4" id="KW-0539">Nucleus</keyword>
<evidence type="ECO:0000256" key="3">
    <source>
        <dbReference type="ARBA" id="ARBA00022884"/>
    </source>
</evidence>